<proteinExistence type="predicted"/>
<organism evidence="1 2">
    <name type="scientific">Kickxella alabastrina</name>
    <dbReference type="NCBI Taxonomy" id="61397"/>
    <lineage>
        <taxon>Eukaryota</taxon>
        <taxon>Fungi</taxon>
        <taxon>Fungi incertae sedis</taxon>
        <taxon>Zoopagomycota</taxon>
        <taxon>Kickxellomycotina</taxon>
        <taxon>Kickxellomycetes</taxon>
        <taxon>Kickxellales</taxon>
        <taxon>Kickxellaceae</taxon>
        <taxon>Kickxella</taxon>
    </lineage>
</organism>
<evidence type="ECO:0000313" key="2">
    <source>
        <dbReference type="Proteomes" id="UP001150581"/>
    </source>
</evidence>
<name>A0ACC1ITD6_9FUNG</name>
<comment type="caution">
    <text evidence="1">The sequence shown here is derived from an EMBL/GenBank/DDBJ whole genome shotgun (WGS) entry which is preliminary data.</text>
</comment>
<keyword evidence="2" id="KW-1185">Reference proteome</keyword>
<dbReference type="EMBL" id="JANBPG010000072">
    <property type="protein sequence ID" value="KAJ1900569.1"/>
    <property type="molecule type" value="Genomic_DNA"/>
</dbReference>
<reference evidence="1" key="1">
    <citation type="submission" date="2022-07" db="EMBL/GenBank/DDBJ databases">
        <title>Phylogenomic reconstructions and comparative analyses of Kickxellomycotina fungi.</title>
        <authorList>
            <person name="Reynolds N.K."/>
            <person name="Stajich J.E."/>
            <person name="Barry K."/>
            <person name="Grigoriev I.V."/>
            <person name="Crous P."/>
            <person name="Smith M.E."/>
        </authorList>
    </citation>
    <scope>NUCLEOTIDE SEQUENCE</scope>
    <source>
        <strain evidence="1">Benny 63K</strain>
    </source>
</reference>
<gene>
    <name evidence="1" type="ORF">LPJ66_001376</name>
</gene>
<sequence length="61" mass="6174">MRVIFLVALFAAAVSAAPARFAPDEGVLSGLLNALSDTTGGLGVTINRLTNDLGQGPKTGF</sequence>
<protein>
    <submittedName>
        <fullName evidence="1">Uncharacterized protein</fullName>
    </submittedName>
</protein>
<dbReference type="Proteomes" id="UP001150581">
    <property type="component" value="Unassembled WGS sequence"/>
</dbReference>
<accession>A0ACC1ITD6</accession>
<evidence type="ECO:0000313" key="1">
    <source>
        <dbReference type="EMBL" id="KAJ1900569.1"/>
    </source>
</evidence>